<keyword evidence="4" id="KW-1185">Reference proteome</keyword>
<dbReference type="OrthoDB" id="8774234at2"/>
<evidence type="ECO:0000313" key="3">
    <source>
        <dbReference type="EMBL" id="EPX62190.1"/>
    </source>
</evidence>
<feature type="domain" description="PKD/Chitinase" evidence="2">
    <location>
        <begin position="639"/>
        <end position="725"/>
    </location>
</feature>
<evidence type="ECO:0000256" key="1">
    <source>
        <dbReference type="SAM" id="SignalP"/>
    </source>
</evidence>
<sequence>MKPCVAAVVGLLLLAPVEAFSFATGKDVTFVSVELLDSTGTADSCDDDGVLDTGETARVHVTLRNNGTERLAKTSMTLSSEDPDVSFPKGEKVLFPASDPGKNTSAELTMRLSGPAKPRDITLRIDYRDDEQQVPGDKTHTAVYRVNTDELPGTSTHETVESPHHPWTLAASTKNLSPWTRQIDPTDTNWFFRGPNNAVIGELTLVSPPLQVSETEAFRFTFQHRYSFERLDSNVSYDGAVIELSPDGGKTWVNIGTSVDPTYNSTIYASGDNPLKGWKAYGGQSPGYPAFAPATANLATNYAGKTVLLRFRIGTDSEQGDTGWDLDDLQFEGLVNTPFSSSGPHRGLCLNRVPVANAGPDQTVNERRLVTLSGSGTDPEGRPLTYEWKQTKGPTVSLSDASAPNPTFVSPKVTADTDFQFELRVRDEVNTSLPDSVNVRVRDLPQGNHAPTVTAKLELSVFELDTVTLEASGTDADGDPLTYQWTQVGRPPVTLDGATTEKATFVAPEVTETLKLTFQIVASDGEQSSAPVTVTVTVNNREHAPVAAVEPVDAVEEGSLVTLKGSATDEDGVTRFAYTWKQVSGPSVSLSDRDTASPSFTAPNVDKETKLIFQLVVSDGKLDSKPVRVTVVVQDTSLEAQAGADQRVREGSGVTLNGSDSKGTGLDYTWTQVDGPPVNLILAGSKAMFNTPDVDEETALTFQLQVTDGRGRSSEDTVTVRVTDQLPSAPDSGCGCAGGQDGGVPMAVLLLLSALGFRFPKKS</sequence>
<dbReference type="GO" id="GO:0016020">
    <property type="term" value="C:membrane"/>
    <property type="evidence" value="ECO:0007669"/>
    <property type="project" value="TreeGrafter"/>
</dbReference>
<dbReference type="RefSeq" id="WP_020918072.1">
    <property type="nucleotide sequence ID" value="NZ_ANAH02000008.1"/>
</dbReference>
<feature type="domain" description="PKD/Chitinase" evidence="2">
    <location>
        <begin position="450"/>
        <end position="539"/>
    </location>
</feature>
<dbReference type="SUPFAM" id="SSF49299">
    <property type="entry name" value="PKD domain"/>
    <property type="match status" value="1"/>
</dbReference>
<dbReference type="Gene3D" id="2.60.40.10">
    <property type="entry name" value="Immunoglobulins"/>
    <property type="match status" value="4"/>
</dbReference>
<dbReference type="GO" id="GO:0031410">
    <property type="term" value="C:cytoplasmic vesicle"/>
    <property type="evidence" value="ECO:0007669"/>
    <property type="project" value="TreeGrafter"/>
</dbReference>
<comment type="caution">
    <text evidence="3">The sequence shown here is derived from an EMBL/GenBank/DDBJ whole genome shotgun (WGS) entry which is preliminary data.</text>
</comment>
<dbReference type="PANTHER" id="PTHR46182">
    <property type="entry name" value="FI19480P1"/>
    <property type="match status" value="1"/>
</dbReference>
<dbReference type="Pfam" id="PF22352">
    <property type="entry name" value="K319L-like_PKD"/>
    <property type="match status" value="4"/>
</dbReference>
<organism evidence="3 4">
    <name type="scientific">Cystobacter fuscus (strain ATCC 25194 / DSM 2262 / NBRC 100088 / M29)</name>
    <dbReference type="NCBI Taxonomy" id="1242864"/>
    <lineage>
        <taxon>Bacteria</taxon>
        <taxon>Pseudomonadati</taxon>
        <taxon>Myxococcota</taxon>
        <taxon>Myxococcia</taxon>
        <taxon>Myxococcales</taxon>
        <taxon>Cystobacterineae</taxon>
        <taxon>Archangiaceae</taxon>
        <taxon>Cystobacter</taxon>
    </lineage>
</organism>
<dbReference type="PANTHER" id="PTHR46182:SF2">
    <property type="entry name" value="FI19480P1"/>
    <property type="match status" value="1"/>
</dbReference>
<gene>
    <name evidence="3" type="ORF">D187_010094</name>
</gene>
<dbReference type="Gene3D" id="2.60.120.260">
    <property type="entry name" value="Galactose-binding domain-like"/>
    <property type="match status" value="1"/>
</dbReference>
<protein>
    <submittedName>
        <fullName evidence="3">PKD domain containing protein</fullName>
    </submittedName>
</protein>
<dbReference type="EMBL" id="ANAH02000008">
    <property type="protein sequence ID" value="EPX62190.1"/>
    <property type="molecule type" value="Genomic_DNA"/>
</dbReference>
<dbReference type="InterPro" id="IPR013783">
    <property type="entry name" value="Ig-like_fold"/>
</dbReference>
<dbReference type="Proteomes" id="UP000011682">
    <property type="component" value="Unassembled WGS sequence"/>
</dbReference>
<dbReference type="InterPro" id="IPR029865">
    <property type="entry name" value="KIAA0319-like"/>
</dbReference>
<feature type="domain" description="PKD/Chitinase" evidence="2">
    <location>
        <begin position="355"/>
        <end position="444"/>
    </location>
</feature>
<reference evidence="3" key="1">
    <citation type="submission" date="2013-05" db="EMBL/GenBank/DDBJ databases">
        <title>Genome assembly of Cystobacter fuscus DSM 2262.</title>
        <authorList>
            <person name="Sharma G."/>
            <person name="Khatri I."/>
            <person name="Kaur C."/>
            <person name="Mayilraj S."/>
            <person name="Subramanian S."/>
        </authorList>
    </citation>
    <scope>NUCLEOTIDE SEQUENCE [LARGE SCALE GENOMIC DNA]</scope>
    <source>
        <strain evidence="3">DSM 2262</strain>
    </source>
</reference>
<evidence type="ECO:0000313" key="4">
    <source>
        <dbReference type="Proteomes" id="UP000011682"/>
    </source>
</evidence>
<dbReference type="InterPro" id="IPR022409">
    <property type="entry name" value="PKD/Chitinase_dom"/>
</dbReference>
<dbReference type="InterPro" id="IPR035986">
    <property type="entry name" value="PKD_dom_sf"/>
</dbReference>
<name>S9PCU0_CYSF2</name>
<feature type="chain" id="PRO_5004554207" evidence="1">
    <location>
        <begin position="22"/>
        <end position="763"/>
    </location>
</feature>
<evidence type="ECO:0000259" key="2">
    <source>
        <dbReference type="SMART" id="SM00089"/>
    </source>
</evidence>
<accession>S9PCU0</accession>
<dbReference type="AlphaFoldDB" id="S9PCU0"/>
<feature type="signal peptide" evidence="1">
    <location>
        <begin position="1"/>
        <end position="21"/>
    </location>
</feature>
<dbReference type="eggNOG" id="COG4412">
    <property type="taxonomic scope" value="Bacteria"/>
</dbReference>
<keyword evidence="1" id="KW-0732">Signal</keyword>
<proteinExistence type="predicted"/>
<dbReference type="SMART" id="SM00089">
    <property type="entry name" value="PKD"/>
    <property type="match status" value="3"/>
</dbReference>